<dbReference type="GO" id="GO:0005886">
    <property type="term" value="C:plasma membrane"/>
    <property type="evidence" value="ECO:0007669"/>
    <property type="project" value="UniProtKB-SubCell"/>
</dbReference>
<keyword evidence="5 6" id="KW-0472">Membrane</keyword>
<evidence type="ECO:0000256" key="5">
    <source>
        <dbReference type="ARBA" id="ARBA00023136"/>
    </source>
</evidence>
<dbReference type="AlphaFoldDB" id="A0A8J3N4A4"/>
<keyword evidence="2" id="KW-1003">Cell membrane</keyword>
<dbReference type="CDD" id="cd06173">
    <property type="entry name" value="MFS_MefA_like"/>
    <property type="match status" value="1"/>
</dbReference>
<feature type="transmembrane region" description="Helical" evidence="6">
    <location>
        <begin position="174"/>
        <end position="193"/>
    </location>
</feature>
<evidence type="ECO:0000313" key="7">
    <source>
        <dbReference type="EMBL" id="GHO93902.1"/>
    </source>
</evidence>
<feature type="transmembrane region" description="Helical" evidence="6">
    <location>
        <begin position="82"/>
        <end position="103"/>
    </location>
</feature>
<name>A0A8J3N4A4_9CHLR</name>
<reference evidence="7" key="1">
    <citation type="submission" date="2020-10" db="EMBL/GenBank/DDBJ databases">
        <title>Taxonomic study of unclassified bacteria belonging to the class Ktedonobacteria.</title>
        <authorList>
            <person name="Yabe S."/>
            <person name="Wang C.M."/>
            <person name="Zheng Y."/>
            <person name="Sakai Y."/>
            <person name="Cavaletti L."/>
            <person name="Monciardini P."/>
            <person name="Donadio S."/>
        </authorList>
    </citation>
    <scope>NUCLEOTIDE SEQUENCE</scope>
    <source>
        <strain evidence="7">ID150040</strain>
    </source>
</reference>
<dbReference type="InterPro" id="IPR011701">
    <property type="entry name" value="MFS"/>
</dbReference>
<feature type="transmembrane region" description="Helical" evidence="6">
    <location>
        <begin position="287"/>
        <end position="306"/>
    </location>
</feature>
<keyword evidence="4 6" id="KW-1133">Transmembrane helix</keyword>
<protein>
    <submittedName>
        <fullName evidence="7">MFS transporter</fullName>
    </submittedName>
</protein>
<dbReference type="PANTHER" id="PTHR23513:SF6">
    <property type="entry name" value="MAJOR FACILITATOR SUPERFAMILY ASSOCIATED DOMAIN-CONTAINING PROTEIN"/>
    <property type="match status" value="1"/>
</dbReference>
<evidence type="ECO:0000313" key="8">
    <source>
        <dbReference type="Proteomes" id="UP000597444"/>
    </source>
</evidence>
<dbReference type="Gene3D" id="1.20.1250.20">
    <property type="entry name" value="MFS general substrate transporter like domains"/>
    <property type="match status" value="1"/>
</dbReference>
<feature type="transmembrane region" description="Helical" evidence="6">
    <location>
        <begin position="54"/>
        <end position="75"/>
    </location>
</feature>
<evidence type="ECO:0000256" key="4">
    <source>
        <dbReference type="ARBA" id="ARBA00022989"/>
    </source>
</evidence>
<comment type="subcellular location">
    <subcellularLocation>
        <location evidence="1">Cell membrane</location>
        <topology evidence="1">Multi-pass membrane protein</topology>
    </subcellularLocation>
</comment>
<dbReference type="SUPFAM" id="SSF103473">
    <property type="entry name" value="MFS general substrate transporter"/>
    <property type="match status" value="1"/>
</dbReference>
<dbReference type="InterPro" id="IPR036259">
    <property type="entry name" value="MFS_trans_sf"/>
</dbReference>
<feature type="transmembrane region" description="Helical" evidence="6">
    <location>
        <begin position="149"/>
        <end position="168"/>
    </location>
</feature>
<accession>A0A8J3N4A4</accession>
<keyword evidence="3 6" id="KW-0812">Transmembrane</keyword>
<comment type="caution">
    <text evidence="7">The sequence shown here is derived from an EMBL/GenBank/DDBJ whole genome shotgun (WGS) entry which is preliminary data.</text>
</comment>
<dbReference type="RefSeq" id="WP_220204670.1">
    <property type="nucleotide sequence ID" value="NZ_BNJK01000001.1"/>
</dbReference>
<keyword evidence="8" id="KW-1185">Reference proteome</keyword>
<dbReference type="PANTHER" id="PTHR23513">
    <property type="entry name" value="INTEGRAL MEMBRANE EFFLUX PROTEIN-RELATED"/>
    <property type="match status" value="1"/>
</dbReference>
<dbReference type="GO" id="GO:0022857">
    <property type="term" value="F:transmembrane transporter activity"/>
    <property type="evidence" value="ECO:0007669"/>
    <property type="project" value="InterPro"/>
</dbReference>
<evidence type="ECO:0000256" key="2">
    <source>
        <dbReference type="ARBA" id="ARBA00022475"/>
    </source>
</evidence>
<dbReference type="Proteomes" id="UP000597444">
    <property type="component" value="Unassembled WGS sequence"/>
</dbReference>
<feature type="transmembrane region" description="Helical" evidence="6">
    <location>
        <begin position="228"/>
        <end position="249"/>
    </location>
</feature>
<feature type="transmembrane region" description="Helical" evidence="6">
    <location>
        <begin position="261"/>
        <end position="280"/>
    </location>
</feature>
<gene>
    <name evidence="7" type="ORF">KSF_039500</name>
</gene>
<dbReference type="Pfam" id="PF07690">
    <property type="entry name" value="MFS_1"/>
    <property type="match status" value="1"/>
</dbReference>
<feature type="transmembrane region" description="Helical" evidence="6">
    <location>
        <begin position="312"/>
        <end position="331"/>
    </location>
</feature>
<evidence type="ECO:0000256" key="3">
    <source>
        <dbReference type="ARBA" id="ARBA00022692"/>
    </source>
</evidence>
<organism evidence="7 8">
    <name type="scientific">Reticulibacter mediterranei</name>
    <dbReference type="NCBI Taxonomy" id="2778369"/>
    <lineage>
        <taxon>Bacteria</taxon>
        <taxon>Bacillati</taxon>
        <taxon>Chloroflexota</taxon>
        <taxon>Ktedonobacteria</taxon>
        <taxon>Ktedonobacterales</taxon>
        <taxon>Reticulibacteraceae</taxon>
        <taxon>Reticulibacter</taxon>
    </lineage>
</organism>
<dbReference type="EMBL" id="BNJK01000001">
    <property type="protein sequence ID" value="GHO93902.1"/>
    <property type="molecule type" value="Genomic_DNA"/>
</dbReference>
<evidence type="ECO:0000256" key="1">
    <source>
        <dbReference type="ARBA" id="ARBA00004651"/>
    </source>
</evidence>
<proteinExistence type="predicted"/>
<feature type="transmembrane region" description="Helical" evidence="6">
    <location>
        <begin position="20"/>
        <end position="42"/>
    </location>
</feature>
<evidence type="ECO:0000256" key="6">
    <source>
        <dbReference type="SAM" id="Phobius"/>
    </source>
</evidence>
<feature type="transmembrane region" description="Helical" evidence="6">
    <location>
        <begin position="109"/>
        <end position="128"/>
    </location>
</feature>
<sequence>MSKAEHKPLPLWYNRDYLLLWGGQVVSMTGSQVSQLVFPLLILALTHSPAQTGIAAALQSLPYLVLSLPAGALVDRWNRKRVMIFCSLGRGLCVASVPLALWLGHVTLVQLYLVSLLEGILFVFFDLAEVSSLPQVVSKQQLPAASAQNIAALNLAALLGSSLGGWLYGVSRLFPFLFDALSYLCSVLSLLFIQTAFQQERNIAAHSLSAEVKEGLKWLWEQRLVRSLGLLLCVCNLMTEGLPLIAIVLGQHLHASAVDLGLLFSGTGLAGVLGALAAPLLRRHWSFFAIVISTLWAEALLPLFLILVQGPLLLGIVFALFFFLFPIFDVLQRSQRMALLPSTLQGRVNSVYRLFGLGSRPVSMALTGLLLQNGGTTLTILLMAGGLTLNALSATLNPHLREIGAKNAFE</sequence>